<dbReference type="OrthoDB" id="1577640at2759"/>
<organism evidence="1 2">
    <name type="scientific">Thelonectria olida</name>
    <dbReference type="NCBI Taxonomy" id="1576542"/>
    <lineage>
        <taxon>Eukaryota</taxon>
        <taxon>Fungi</taxon>
        <taxon>Dikarya</taxon>
        <taxon>Ascomycota</taxon>
        <taxon>Pezizomycotina</taxon>
        <taxon>Sordariomycetes</taxon>
        <taxon>Hypocreomycetidae</taxon>
        <taxon>Hypocreales</taxon>
        <taxon>Nectriaceae</taxon>
        <taxon>Thelonectria</taxon>
    </lineage>
</organism>
<protein>
    <submittedName>
        <fullName evidence="1">Uncharacterized protein</fullName>
    </submittedName>
</protein>
<keyword evidence="2" id="KW-1185">Reference proteome</keyword>
<dbReference type="GO" id="GO:0009116">
    <property type="term" value="P:nucleoside metabolic process"/>
    <property type="evidence" value="ECO:0007669"/>
    <property type="project" value="InterPro"/>
</dbReference>
<dbReference type="Proteomes" id="UP000777438">
    <property type="component" value="Unassembled WGS sequence"/>
</dbReference>
<name>A0A9P9ANP8_9HYPO</name>
<dbReference type="GO" id="GO:0003824">
    <property type="term" value="F:catalytic activity"/>
    <property type="evidence" value="ECO:0007669"/>
    <property type="project" value="InterPro"/>
</dbReference>
<dbReference type="PANTHER" id="PTHR46082:SF6">
    <property type="entry name" value="AAA+ ATPASE DOMAIN-CONTAINING PROTEIN-RELATED"/>
    <property type="match status" value="1"/>
</dbReference>
<comment type="caution">
    <text evidence="1">The sequence shown here is derived from an EMBL/GenBank/DDBJ whole genome shotgun (WGS) entry which is preliminary data.</text>
</comment>
<evidence type="ECO:0000313" key="1">
    <source>
        <dbReference type="EMBL" id="KAH6881173.1"/>
    </source>
</evidence>
<proteinExistence type="predicted"/>
<reference evidence="1 2" key="1">
    <citation type="journal article" date="2021" name="Nat. Commun.">
        <title>Genetic determinants of endophytism in the Arabidopsis root mycobiome.</title>
        <authorList>
            <person name="Mesny F."/>
            <person name="Miyauchi S."/>
            <person name="Thiergart T."/>
            <person name="Pickel B."/>
            <person name="Atanasova L."/>
            <person name="Karlsson M."/>
            <person name="Huettel B."/>
            <person name="Barry K.W."/>
            <person name="Haridas S."/>
            <person name="Chen C."/>
            <person name="Bauer D."/>
            <person name="Andreopoulos W."/>
            <person name="Pangilinan J."/>
            <person name="LaButti K."/>
            <person name="Riley R."/>
            <person name="Lipzen A."/>
            <person name="Clum A."/>
            <person name="Drula E."/>
            <person name="Henrissat B."/>
            <person name="Kohler A."/>
            <person name="Grigoriev I.V."/>
            <person name="Martin F.M."/>
            <person name="Hacquard S."/>
        </authorList>
    </citation>
    <scope>NUCLEOTIDE SEQUENCE [LARGE SCALE GENOMIC DNA]</scope>
    <source>
        <strain evidence="1 2">MPI-CAGE-CH-0241</strain>
    </source>
</reference>
<dbReference type="EMBL" id="JAGPYM010000024">
    <property type="protein sequence ID" value="KAH6881173.1"/>
    <property type="molecule type" value="Genomic_DNA"/>
</dbReference>
<dbReference type="InterPro" id="IPR035994">
    <property type="entry name" value="Nucleoside_phosphorylase_sf"/>
</dbReference>
<sequence length="66" mass="7199">MDYIRTTERYEHGSQFEVHVGAVASGDTVMKSAADRDRLSREAGVIAFEVEGAGVWDEVPCIVVKG</sequence>
<dbReference type="PANTHER" id="PTHR46082">
    <property type="entry name" value="ATP/GTP-BINDING PROTEIN-RELATED"/>
    <property type="match status" value="1"/>
</dbReference>
<dbReference type="SUPFAM" id="SSF53167">
    <property type="entry name" value="Purine and uridine phosphorylases"/>
    <property type="match status" value="1"/>
</dbReference>
<dbReference type="InterPro" id="IPR053137">
    <property type="entry name" value="NLR-like"/>
</dbReference>
<dbReference type="AlphaFoldDB" id="A0A9P9ANP8"/>
<gene>
    <name evidence="1" type="ORF">B0T10DRAFT_411242</name>
</gene>
<dbReference type="Gene3D" id="3.40.50.1580">
    <property type="entry name" value="Nucleoside phosphorylase domain"/>
    <property type="match status" value="1"/>
</dbReference>
<accession>A0A9P9ANP8</accession>
<evidence type="ECO:0000313" key="2">
    <source>
        <dbReference type="Proteomes" id="UP000777438"/>
    </source>
</evidence>